<evidence type="ECO:0000259" key="1">
    <source>
        <dbReference type="Pfam" id="PF04248"/>
    </source>
</evidence>
<dbReference type="InterPro" id="IPR007361">
    <property type="entry name" value="DUF427"/>
</dbReference>
<proteinExistence type="predicted"/>
<evidence type="ECO:0000313" key="3">
    <source>
        <dbReference type="Proteomes" id="UP000253506"/>
    </source>
</evidence>
<dbReference type="Gene3D" id="2.170.150.40">
    <property type="entry name" value="Domain of unknown function (DUF427)"/>
    <property type="match status" value="1"/>
</dbReference>
<protein>
    <submittedName>
        <fullName evidence="2">Uncharacterized protein (DUF427 family)</fullName>
    </submittedName>
</protein>
<sequence>MKSLPIENVQSYSRPPALESVEQEIIVRHDGELVTKSNRAYRVLETHHAASYYLPVEDILATLNPVSGNTFCEWKGVAQYCDLITQQGSAWTYKNQTETFKTIAGYIVFFASKVDEAWVGDVRVIPQPDDFYSGWVTPNLEGKIKGAPGTNNW</sequence>
<name>A0A368ZWH0_9GAMM</name>
<dbReference type="PANTHER" id="PTHR43058">
    <property type="entry name" value="SLR0655 PROTEIN"/>
    <property type="match status" value="1"/>
</dbReference>
<comment type="caution">
    <text evidence="2">The sequence shown here is derived from an EMBL/GenBank/DDBJ whole genome shotgun (WGS) entry which is preliminary data.</text>
</comment>
<reference evidence="2 3" key="1">
    <citation type="submission" date="2018-07" db="EMBL/GenBank/DDBJ databases">
        <title>Genomic Encyclopedia of Type Strains, Phase III (KMG-III): the genomes of soil and plant-associated and newly described type strains.</title>
        <authorList>
            <person name="Whitman W."/>
        </authorList>
    </citation>
    <scope>NUCLEOTIDE SEQUENCE [LARGE SCALE GENOMIC DNA]</scope>
    <source>
        <strain evidence="2 3">CECT 7731</strain>
    </source>
</reference>
<dbReference type="AlphaFoldDB" id="A0A368ZWH0"/>
<dbReference type="RefSeq" id="WP_114412250.1">
    <property type="nucleotide sequence ID" value="NZ_QPJQ01000017.1"/>
</dbReference>
<evidence type="ECO:0000313" key="2">
    <source>
        <dbReference type="EMBL" id="RCX01293.1"/>
    </source>
</evidence>
<dbReference type="EMBL" id="QPJQ01000017">
    <property type="protein sequence ID" value="RCX01293.1"/>
    <property type="molecule type" value="Genomic_DNA"/>
</dbReference>
<dbReference type="Proteomes" id="UP000253506">
    <property type="component" value="Unassembled WGS sequence"/>
</dbReference>
<accession>A0A368ZWH0</accession>
<dbReference type="InterPro" id="IPR038694">
    <property type="entry name" value="DUF427_sf"/>
</dbReference>
<dbReference type="OrthoDB" id="4565346at2"/>
<dbReference type="PANTHER" id="PTHR43058:SF1">
    <property type="entry name" value="DUF427 DOMAIN-CONTAINING PROTEIN"/>
    <property type="match status" value="1"/>
</dbReference>
<gene>
    <name evidence="2" type="ORF">DFP77_11773</name>
</gene>
<feature type="domain" description="DUF427" evidence="1">
    <location>
        <begin position="27"/>
        <end position="111"/>
    </location>
</feature>
<dbReference type="Pfam" id="PF04248">
    <property type="entry name" value="NTP_transf_9"/>
    <property type="match status" value="1"/>
</dbReference>
<organism evidence="2 3">
    <name type="scientific">Marinomonas foliarum</name>
    <dbReference type="NCBI Taxonomy" id="491950"/>
    <lineage>
        <taxon>Bacteria</taxon>
        <taxon>Pseudomonadati</taxon>
        <taxon>Pseudomonadota</taxon>
        <taxon>Gammaproteobacteria</taxon>
        <taxon>Oceanospirillales</taxon>
        <taxon>Oceanospirillaceae</taxon>
        <taxon>Marinomonas</taxon>
    </lineage>
</organism>